<evidence type="ECO:0000256" key="8">
    <source>
        <dbReference type="ARBA" id="ARBA00023163"/>
    </source>
</evidence>
<evidence type="ECO:0000313" key="12">
    <source>
        <dbReference type="EMBL" id="QBL02068.1"/>
    </source>
</evidence>
<keyword evidence="8 9" id="KW-0804">Transcription</keyword>
<dbReference type="GO" id="GO:0008270">
    <property type="term" value="F:zinc ion binding"/>
    <property type="evidence" value="ECO:0007669"/>
    <property type="project" value="UniProtKB-UniRule"/>
</dbReference>
<dbReference type="SMART" id="SM00663">
    <property type="entry name" value="RPOLA_N"/>
    <property type="match status" value="1"/>
</dbReference>
<sequence>MSQEKYKYVRIGLASPEQIRDWAEKILPTGEIVGRVSQSGTFHYGSDEPERDGIFCERIFGPTRSGLCACGKYRDMEDGEDSRFCKDCGVEYVESRVRRYRMGYIELACAVTHIWYLKSVPGYIANILSRPPQELESLAYCDLFFARPVIGKPTILGLKRGLIRYDEYGTWNETVLCFFHCSEYDEFADREVTTGGDAIRELLANLDLKVILDSAYAEWEFWVSNRPAGDEVTDRAVRRGKDFLLRHVRLVKNFVRTNTNPGWMVISSLPVLPPELRPMVQLSGGRMIGSDINELYRRIVFRNNSLGNLLARRIFAPEGVVVCQKKLLQGAVDALLGNGIGSDPMTDTDDRPFKSFSDMIQGKEGRFRENLLGKRVDYSGRSVIVAGPCLRIHQCELPRGIAMELFQPFMIRSLIKRGLAPGVEAARALIGKKTPFVWEILRGVMRGHTILLNRAPTLHRLGIQAFEPILADGCAIRLHPLVCAGFNADFDGDQMAVHVPLSLGAQAEARLLVLSHMSLLSPATGDPVSAPNQDMLLGLYILTIGGRSGTRGNRNDPSQRSSAYAPITGKHQELPLLENEEEAPPETEAREVLGLQRPLWLRWPFGDLRVMNYVEQEEPIESQYEPGGTFHQVYEHFKIGGSRYEKMSSVYIRTTAGRLIFNKRAESSLRSVLEDFSLRDAECSPQV</sequence>
<dbReference type="GO" id="GO:0003677">
    <property type="term" value="F:DNA binding"/>
    <property type="evidence" value="ECO:0007669"/>
    <property type="project" value="UniProtKB-UniRule"/>
</dbReference>
<dbReference type="Gene3D" id="1.10.274.100">
    <property type="entry name" value="RNA polymerase Rpb1, domain 3"/>
    <property type="match status" value="1"/>
</dbReference>
<feature type="domain" description="RNA polymerase N-terminal" evidence="11">
    <location>
        <begin position="262"/>
        <end position="543"/>
    </location>
</feature>
<comment type="function">
    <text evidence="9 10">DNA-dependent RNA polymerase catalyzes the transcription of DNA into RNA using the four ribonucleoside triphosphates as substrates.</text>
</comment>
<dbReference type="InterPro" id="IPR045867">
    <property type="entry name" value="DNA-dir_RpoC_beta_prime"/>
</dbReference>
<evidence type="ECO:0000256" key="6">
    <source>
        <dbReference type="ARBA" id="ARBA00022723"/>
    </source>
</evidence>
<dbReference type="InterPro" id="IPR000722">
    <property type="entry name" value="RNA_pol_asu"/>
</dbReference>
<dbReference type="GeneID" id="39710872"/>
<keyword evidence="7 9" id="KW-0862">Zinc</keyword>
<dbReference type="PANTHER" id="PTHR19376:SF68">
    <property type="entry name" value="DNA-DIRECTED RNA POLYMERASE SUBUNIT BETA"/>
    <property type="match status" value="1"/>
</dbReference>
<feature type="binding site" evidence="9">
    <location>
        <position position="491"/>
    </location>
    <ligand>
        <name>Mg(2+)</name>
        <dbReference type="ChEBI" id="CHEBI:18420"/>
    </ligand>
</feature>
<feature type="binding site" evidence="9">
    <location>
        <position position="489"/>
    </location>
    <ligand>
        <name>Mg(2+)</name>
        <dbReference type="ChEBI" id="CHEBI:18420"/>
    </ligand>
</feature>
<evidence type="ECO:0000256" key="3">
    <source>
        <dbReference type="ARBA" id="ARBA00022640"/>
    </source>
</evidence>
<dbReference type="GO" id="GO:0000428">
    <property type="term" value="C:DNA-directed RNA polymerase complex"/>
    <property type="evidence" value="ECO:0007669"/>
    <property type="project" value="UniProtKB-KW"/>
</dbReference>
<protein>
    <recommendedName>
        <fullName evidence="9">DNA-directed RNA polymerase subunit beta'</fullName>
        <ecNumber evidence="9">2.7.7.6</ecNumber>
    </recommendedName>
    <alternativeName>
        <fullName evidence="9">PEP</fullName>
    </alternativeName>
    <alternativeName>
        <fullName evidence="9">Plastid-encoded RNA polymerase subunit beta'</fullName>
        <shortName evidence="9">RNA polymerase subunit beta'</shortName>
    </alternativeName>
</protein>
<evidence type="ECO:0000256" key="5">
    <source>
        <dbReference type="ARBA" id="ARBA00022695"/>
    </source>
</evidence>
<organism evidence="12">
    <name type="scientific">Selaginella lyallii</name>
    <dbReference type="NCBI Taxonomy" id="137159"/>
    <lineage>
        <taxon>Eukaryota</taxon>
        <taxon>Viridiplantae</taxon>
        <taxon>Streptophyta</taxon>
        <taxon>Embryophyta</taxon>
        <taxon>Tracheophyta</taxon>
        <taxon>Lycopodiopsida</taxon>
        <taxon>Selaginellales</taxon>
        <taxon>Selaginellaceae</taxon>
        <taxon>Selaginella</taxon>
    </lineage>
</organism>
<comment type="similarity">
    <text evidence="9">Belongs to the RNA polymerase beta' chain family. RpoC1 subfamily.</text>
</comment>
<dbReference type="Pfam" id="PF00623">
    <property type="entry name" value="RNA_pol_Rpb1_2"/>
    <property type="match status" value="2"/>
</dbReference>
<dbReference type="Gene3D" id="2.40.40.20">
    <property type="match status" value="1"/>
</dbReference>
<evidence type="ECO:0000256" key="1">
    <source>
        <dbReference type="ARBA" id="ARBA00022478"/>
    </source>
</evidence>
<keyword evidence="9" id="KW-0460">Magnesium</keyword>
<dbReference type="HAMAP" id="MF_01323">
    <property type="entry name" value="RNApol_bact_RpoC1"/>
    <property type="match status" value="1"/>
</dbReference>
<geneLocation type="chloroplast" evidence="12"/>
<dbReference type="EC" id="2.7.7.6" evidence="9"/>
<dbReference type="Gene3D" id="4.10.860.120">
    <property type="entry name" value="RNA polymerase II, clamp domain"/>
    <property type="match status" value="1"/>
</dbReference>
<feature type="binding site" evidence="9">
    <location>
        <position position="68"/>
    </location>
    <ligand>
        <name>Zn(2+)</name>
        <dbReference type="ChEBI" id="CHEBI:29105"/>
    </ligand>
</feature>
<keyword evidence="2 12" id="KW-0150">Chloroplast</keyword>
<evidence type="ECO:0000259" key="11">
    <source>
        <dbReference type="SMART" id="SM00663"/>
    </source>
</evidence>
<evidence type="ECO:0000256" key="7">
    <source>
        <dbReference type="ARBA" id="ARBA00022833"/>
    </source>
</evidence>
<dbReference type="Gene3D" id="1.10.40.90">
    <property type="match status" value="1"/>
</dbReference>
<dbReference type="SUPFAM" id="SSF64484">
    <property type="entry name" value="beta and beta-prime subunits of DNA dependent RNA-polymerase"/>
    <property type="match status" value="1"/>
</dbReference>
<comment type="subcellular location">
    <subcellularLocation>
        <location evidence="9">Plastid</location>
        <location evidence="9">Chloroplast</location>
    </subcellularLocation>
</comment>
<feature type="binding site" evidence="9">
    <location>
        <position position="88"/>
    </location>
    <ligand>
        <name>Zn(2+)</name>
        <dbReference type="ChEBI" id="CHEBI:29105"/>
    </ligand>
</feature>
<comment type="catalytic activity">
    <reaction evidence="9 10">
        <text>RNA(n) + a ribonucleoside 5'-triphosphate = RNA(n+1) + diphosphate</text>
        <dbReference type="Rhea" id="RHEA:21248"/>
        <dbReference type="Rhea" id="RHEA-COMP:14527"/>
        <dbReference type="Rhea" id="RHEA-COMP:17342"/>
        <dbReference type="ChEBI" id="CHEBI:33019"/>
        <dbReference type="ChEBI" id="CHEBI:61557"/>
        <dbReference type="ChEBI" id="CHEBI:140395"/>
        <dbReference type="EC" id="2.7.7.6"/>
    </reaction>
</comment>
<accession>A0A481ZNL6</accession>
<evidence type="ECO:0000256" key="4">
    <source>
        <dbReference type="ARBA" id="ARBA00022679"/>
    </source>
</evidence>
<comment type="cofactor">
    <cofactor evidence="9">
        <name>Zn(2+)</name>
        <dbReference type="ChEBI" id="CHEBI:29105"/>
    </cofactor>
    <text evidence="9">Binds 1 Zn(2+) ion per subunit.</text>
</comment>
<proteinExistence type="inferred from homology"/>
<keyword evidence="6 9" id="KW-0479">Metal-binding</keyword>
<dbReference type="GO" id="GO:0009507">
    <property type="term" value="C:chloroplast"/>
    <property type="evidence" value="ECO:0007669"/>
    <property type="project" value="UniProtKB-SubCell"/>
</dbReference>
<dbReference type="InterPro" id="IPR006592">
    <property type="entry name" value="RNA_pol_N"/>
</dbReference>
<gene>
    <name evidence="9 12" type="primary">rpoC1</name>
</gene>
<feature type="binding site" evidence="9">
    <location>
        <position position="493"/>
    </location>
    <ligand>
        <name>Mg(2+)</name>
        <dbReference type="ChEBI" id="CHEBI:18420"/>
    </ligand>
</feature>
<comment type="subunit">
    <text evidence="9">In plastids the minimal PEP RNA polymerase catalytic core is composed of four subunits: alpha, beta, beta', and beta''. When a (nuclear-encoded) sigma factor is associated with the core the holoenzyme is formed, which can initiate transcription.</text>
</comment>
<dbReference type="InterPro" id="IPR044893">
    <property type="entry name" value="RNA_pol_Rpb1_clamp_domain"/>
</dbReference>
<dbReference type="EMBL" id="MK156800">
    <property type="protein sequence ID" value="QBL02068.1"/>
    <property type="molecule type" value="Genomic_DNA"/>
</dbReference>
<dbReference type="Pfam" id="PF04997">
    <property type="entry name" value="RNA_pol_Rpb1_1"/>
    <property type="match status" value="2"/>
</dbReference>
<dbReference type="InterPro" id="IPR034678">
    <property type="entry name" value="RNApol_RpoC1"/>
</dbReference>
<dbReference type="RefSeq" id="YP_009582602.1">
    <property type="nucleotide sequence ID" value="NC_041556.1"/>
</dbReference>
<comment type="cofactor">
    <cofactor evidence="9">
        <name>Mg(2+)</name>
        <dbReference type="ChEBI" id="CHEBI:18420"/>
    </cofactor>
    <text evidence="9">Binds 1 Mg(2+) ion per subunit.</text>
</comment>
<dbReference type="PANTHER" id="PTHR19376">
    <property type="entry name" value="DNA-DIRECTED RNA POLYMERASE"/>
    <property type="match status" value="1"/>
</dbReference>
<evidence type="ECO:0000256" key="9">
    <source>
        <dbReference type="HAMAP-Rule" id="MF_01323"/>
    </source>
</evidence>
<name>A0A481ZNL6_9TRAC</name>
<feature type="binding site" evidence="9">
    <location>
        <position position="85"/>
    </location>
    <ligand>
        <name>Zn(2+)</name>
        <dbReference type="ChEBI" id="CHEBI:29105"/>
    </ligand>
</feature>
<dbReference type="InterPro" id="IPR042102">
    <property type="entry name" value="RNA_pol_Rpb1_3_sf"/>
</dbReference>
<keyword evidence="1 9" id="KW-0240">DNA-directed RNA polymerase</keyword>
<keyword evidence="4 9" id="KW-0808">Transferase</keyword>
<evidence type="ECO:0000256" key="2">
    <source>
        <dbReference type="ARBA" id="ARBA00022528"/>
    </source>
</evidence>
<dbReference type="InterPro" id="IPR007080">
    <property type="entry name" value="RNA_pol_Rpb1_1"/>
</dbReference>
<keyword evidence="3 12" id="KW-0934">Plastid</keyword>
<feature type="binding site" evidence="9">
    <location>
        <position position="70"/>
    </location>
    <ligand>
        <name>Zn(2+)</name>
        <dbReference type="ChEBI" id="CHEBI:29105"/>
    </ligand>
</feature>
<dbReference type="GO" id="GO:0000287">
    <property type="term" value="F:magnesium ion binding"/>
    <property type="evidence" value="ECO:0007669"/>
    <property type="project" value="UniProtKB-UniRule"/>
</dbReference>
<dbReference type="AlphaFoldDB" id="A0A481ZNL6"/>
<keyword evidence="5 9" id="KW-0548">Nucleotidyltransferase</keyword>
<dbReference type="GO" id="GO:0003899">
    <property type="term" value="F:DNA-directed RNA polymerase activity"/>
    <property type="evidence" value="ECO:0007669"/>
    <property type="project" value="UniProtKB-UniRule"/>
</dbReference>
<reference evidence="12" key="1">
    <citation type="journal article" date="2019" name="J. ISSAAS">
        <title>The Unique Evolutionary Trajectory 1 and Dynamic Conformations of DR and IR/DR coexisting Plastomes of the Early Vascular Plant Selaginellaceae (Lycophyte).</title>
        <authorList>
            <person name="Zhang H.-R."/>
            <person name="Xiang Q.-P."/>
            <person name="Zhang X.-C."/>
        </authorList>
    </citation>
    <scope>NUCLEOTIDE SEQUENCE</scope>
</reference>
<dbReference type="GO" id="GO:0006351">
    <property type="term" value="P:DNA-templated transcription"/>
    <property type="evidence" value="ECO:0007669"/>
    <property type="project" value="UniProtKB-UniRule"/>
</dbReference>
<evidence type="ECO:0000256" key="10">
    <source>
        <dbReference type="RuleBase" id="RU004279"/>
    </source>
</evidence>